<proteinExistence type="predicted"/>
<dbReference type="AlphaFoldDB" id="A0AAD4RC73"/>
<sequence length="149" mass="16194">MPLWLLFEKFSSTCVPSILMFTWVLGCGMITISECTKKKNDKPIVDMEANLKTCVGSVEAPPAKTNTETPVGTTPSQAANVVQTDQKTVNQKKEKALQSAKKKKCADASNKGKKIDEEDDAAGYENCSDMGSEQLRKIAETAPSCKKKS</sequence>
<organism evidence="2 3">
    <name type="scientific">Ditylenchus destructor</name>
    <dbReference type="NCBI Taxonomy" id="166010"/>
    <lineage>
        <taxon>Eukaryota</taxon>
        <taxon>Metazoa</taxon>
        <taxon>Ecdysozoa</taxon>
        <taxon>Nematoda</taxon>
        <taxon>Chromadorea</taxon>
        <taxon>Rhabditida</taxon>
        <taxon>Tylenchina</taxon>
        <taxon>Tylenchomorpha</taxon>
        <taxon>Sphaerularioidea</taxon>
        <taxon>Anguinidae</taxon>
        <taxon>Anguininae</taxon>
        <taxon>Ditylenchus</taxon>
    </lineage>
</organism>
<gene>
    <name evidence="2" type="ORF">DdX_02424</name>
</gene>
<dbReference type="Proteomes" id="UP001201812">
    <property type="component" value="Unassembled WGS sequence"/>
</dbReference>
<protein>
    <submittedName>
        <fullName evidence="2">Uncharacterized protein</fullName>
    </submittedName>
</protein>
<name>A0AAD4RC73_9BILA</name>
<evidence type="ECO:0000256" key="1">
    <source>
        <dbReference type="SAM" id="Phobius"/>
    </source>
</evidence>
<dbReference type="EMBL" id="JAKKPZ010000002">
    <property type="protein sequence ID" value="KAI1725747.1"/>
    <property type="molecule type" value="Genomic_DNA"/>
</dbReference>
<keyword evidence="3" id="KW-1185">Reference proteome</keyword>
<keyword evidence="1" id="KW-0472">Membrane</keyword>
<feature type="transmembrane region" description="Helical" evidence="1">
    <location>
        <begin position="15"/>
        <end position="32"/>
    </location>
</feature>
<accession>A0AAD4RC73</accession>
<keyword evidence="1" id="KW-1133">Transmembrane helix</keyword>
<evidence type="ECO:0000313" key="3">
    <source>
        <dbReference type="Proteomes" id="UP001201812"/>
    </source>
</evidence>
<keyword evidence="1" id="KW-0812">Transmembrane</keyword>
<reference evidence="2" key="1">
    <citation type="submission" date="2022-01" db="EMBL/GenBank/DDBJ databases">
        <title>Genome Sequence Resource for Two Populations of Ditylenchus destructor, the Migratory Endoparasitic Phytonematode.</title>
        <authorList>
            <person name="Zhang H."/>
            <person name="Lin R."/>
            <person name="Xie B."/>
        </authorList>
    </citation>
    <scope>NUCLEOTIDE SEQUENCE</scope>
    <source>
        <strain evidence="2">BazhouSP</strain>
    </source>
</reference>
<comment type="caution">
    <text evidence="2">The sequence shown here is derived from an EMBL/GenBank/DDBJ whole genome shotgun (WGS) entry which is preliminary data.</text>
</comment>
<evidence type="ECO:0000313" key="2">
    <source>
        <dbReference type="EMBL" id="KAI1725747.1"/>
    </source>
</evidence>